<organism evidence="1 2">
    <name type="scientific">Neolamprologus brichardi</name>
    <name type="common">Fairy cichlid</name>
    <name type="synonym">Lamprologus brichardi</name>
    <dbReference type="NCBI Taxonomy" id="32507"/>
    <lineage>
        <taxon>Eukaryota</taxon>
        <taxon>Metazoa</taxon>
        <taxon>Chordata</taxon>
        <taxon>Craniata</taxon>
        <taxon>Vertebrata</taxon>
        <taxon>Euteleostomi</taxon>
        <taxon>Actinopterygii</taxon>
        <taxon>Neopterygii</taxon>
        <taxon>Teleostei</taxon>
        <taxon>Neoteleostei</taxon>
        <taxon>Acanthomorphata</taxon>
        <taxon>Ovalentaria</taxon>
        <taxon>Cichlomorphae</taxon>
        <taxon>Cichliformes</taxon>
        <taxon>Cichlidae</taxon>
        <taxon>African cichlids</taxon>
        <taxon>Pseudocrenilabrinae</taxon>
        <taxon>Lamprologini</taxon>
        <taxon>Neolamprologus</taxon>
    </lineage>
</organism>
<protein>
    <recommendedName>
        <fullName evidence="3">Reverse transcriptase domain-containing protein</fullName>
    </recommendedName>
</protein>
<keyword evidence="2" id="KW-1185">Reference proteome</keyword>
<dbReference type="Bgee" id="ENSNBRG00000005942">
    <property type="expression patterns" value="Expressed in zone of skin and 1 other cell type or tissue"/>
</dbReference>
<dbReference type="PANTHER" id="PTHR19446">
    <property type="entry name" value="REVERSE TRANSCRIPTASES"/>
    <property type="match status" value="1"/>
</dbReference>
<evidence type="ECO:0000313" key="1">
    <source>
        <dbReference type="Ensembl" id="ENSNBRP00000007599.1"/>
    </source>
</evidence>
<dbReference type="Ensembl" id="ENSNBRT00000007811.1">
    <property type="protein sequence ID" value="ENSNBRP00000007599.1"/>
    <property type="gene ID" value="ENSNBRG00000005942.1"/>
</dbReference>
<dbReference type="AlphaFoldDB" id="A0A3Q4MDV0"/>
<accession>A0A3Q4MDV0</accession>
<evidence type="ECO:0000313" key="2">
    <source>
        <dbReference type="Proteomes" id="UP000261580"/>
    </source>
</evidence>
<sequence length="151" mass="17291">MLLITQVEQNKRWAEHFQETFNQPATTYNFEAENAQHEFGVNTGRITIEEVKIAIKSLKNNKATGLDEIPAELLKHGDQPQVEEFTALFNKWWQSGTVPEDWRKGAIVKLPKKGKTSECTNWRGITLLSVPGKALCIVLLRRLRSAFDQRL</sequence>
<dbReference type="Proteomes" id="UP000261580">
    <property type="component" value="Unassembled WGS sequence"/>
</dbReference>
<name>A0A3Q4MDV0_NEOBR</name>
<dbReference type="STRING" id="32507.ENSNBRP00000007599"/>
<proteinExistence type="predicted"/>
<reference evidence="1" key="1">
    <citation type="submission" date="2025-08" db="UniProtKB">
        <authorList>
            <consortium name="Ensembl"/>
        </authorList>
    </citation>
    <scope>IDENTIFICATION</scope>
</reference>
<reference evidence="1" key="2">
    <citation type="submission" date="2025-09" db="UniProtKB">
        <authorList>
            <consortium name="Ensembl"/>
        </authorList>
    </citation>
    <scope>IDENTIFICATION</scope>
</reference>
<dbReference type="GeneTree" id="ENSGT01060000249052"/>
<evidence type="ECO:0008006" key="3">
    <source>
        <dbReference type="Google" id="ProtNLM"/>
    </source>
</evidence>
<dbReference type="OMA" id="GNIADCN"/>